<dbReference type="RefSeq" id="XP_018333318.1">
    <property type="nucleotide sequence ID" value="XM_018477816.2"/>
</dbReference>
<evidence type="ECO:0000259" key="6">
    <source>
        <dbReference type="PROSITE" id="PS50178"/>
    </source>
</evidence>
<dbReference type="STRING" id="224129.A0A1W4XLH3"/>
<dbReference type="GO" id="GO:0030496">
    <property type="term" value="C:midbody"/>
    <property type="evidence" value="ECO:0007669"/>
    <property type="project" value="TreeGrafter"/>
</dbReference>
<evidence type="ECO:0000256" key="5">
    <source>
        <dbReference type="PROSITE-ProRule" id="PRU00091"/>
    </source>
</evidence>
<keyword evidence="1" id="KW-0597">Phosphoprotein</keyword>
<reference evidence="8" key="1">
    <citation type="submission" date="2025-08" db="UniProtKB">
        <authorList>
            <consortium name="RefSeq"/>
        </authorList>
    </citation>
    <scope>IDENTIFICATION</scope>
    <source>
        <tissue evidence="8">Entire body</tissue>
    </source>
</reference>
<keyword evidence="3 5" id="KW-0863">Zinc-finger</keyword>
<name>A0A1W4XLH3_AGRPL</name>
<organism evidence="7 8">
    <name type="scientific">Agrilus planipennis</name>
    <name type="common">Emerald ash borer</name>
    <name type="synonym">Agrilus marcopoli</name>
    <dbReference type="NCBI Taxonomy" id="224129"/>
    <lineage>
        <taxon>Eukaryota</taxon>
        <taxon>Metazoa</taxon>
        <taxon>Ecdysozoa</taxon>
        <taxon>Arthropoda</taxon>
        <taxon>Hexapoda</taxon>
        <taxon>Insecta</taxon>
        <taxon>Pterygota</taxon>
        <taxon>Neoptera</taxon>
        <taxon>Endopterygota</taxon>
        <taxon>Coleoptera</taxon>
        <taxon>Polyphaga</taxon>
        <taxon>Elateriformia</taxon>
        <taxon>Buprestoidea</taxon>
        <taxon>Buprestidae</taxon>
        <taxon>Agrilinae</taxon>
        <taxon>Agrilus</taxon>
    </lineage>
</organism>
<dbReference type="InterPro" id="IPR011011">
    <property type="entry name" value="Znf_FYVE_PHD"/>
</dbReference>
<dbReference type="OrthoDB" id="1936617at2759"/>
<evidence type="ECO:0000313" key="7">
    <source>
        <dbReference type="Proteomes" id="UP000192223"/>
    </source>
</evidence>
<proteinExistence type="predicted"/>
<dbReference type="GO" id="GO:0008270">
    <property type="term" value="F:zinc ion binding"/>
    <property type="evidence" value="ECO:0007669"/>
    <property type="project" value="UniProtKB-KW"/>
</dbReference>
<dbReference type="SMART" id="SM00064">
    <property type="entry name" value="FYVE"/>
    <property type="match status" value="1"/>
</dbReference>
<dbReference type="GO" id="GO:0000281">
    <property type="term" value="P:mitotic cytokinesis"/>
    <property type="evidence" value="ECO:0007669"/>
    <property type="project" value="InterPro"/>
</dbReference>
<dbReference type="InterPro" id="IPR017455">
    <property type="entry name" value="Znf_FYVE-rel"/>
</dbReference>
<dbReference type="InParanoid" id="A0A1W4XLH3"/>
<dbReference type="SUPFAM" id="SSF57903">
    <property type="entry name" value="FYVE/PHD zinc finger"/>
    <property type="match status" value="1"/>
</dbReference>
<keyword evidence="7" id="KW-1185">Reference proteome</keyword>
<dbReference type="FunCoup" id="A0A1W4XLH3">
    <property type="interactions" value="21"/>
</dbReference>
<dbReference type="GO" id="GO:0032465">
    <property type="term" value="P:regulation of cytokinesis"/>
    <property type="evidence" value="ECO:0007669"/>
    <property type="project" value="TreeGrafter"/>
</dbReference>
<evidence type="ECO:0000256" key="1">
    <source>
        <dbReference type="ARBA" id="ARBA00022553"/>
    </source>
</evidence>
<sequence>MSTLNGGRKMNFVKKWSHSRNIDNNEFCSDLMDLIQYEMFDEENNYEELVLFISDLLQEKKIQKDLLYLTLMTQKDCSLLSELIKKFPQVLDLKEPVSIYNYSIKNEKHWLLEVIENEELHSTFSEKIIYKIRLLQNINITNNCASYKSLEELNTSHFDLPGSNGFFKLYCDVIKRAKKTVDIYKIIEKDINLKELLLLCCQNSLLNVFFSSLDLTESVLWPKILTELESLNNETDITTFKCFIIIYTVICSLQLCKNIPEGNHFKHKDVISSKIEEAKQHLMSLIDIKWQTIVLENIFVLMFLKSDSHTFFCQEKEIRLLLTFLKTCIEDIQPKHLYNRNSESVKRINELSKCVTDAFWRFEIVTEENSLADLPREKDLISRMLASPESLINICLKQNSFRKANQVIKVFSLQDTDLAKEIFFVEKLCDFKEHLEQTLRRKILMKKQQLSNESNVSELVNNFFHLNENLGHLTSLSVENTNSALQHLNSKNNKFMNILDLAVIQPDNHEGTEELLNVAVSHNTLNPDVVSPYSEFCKTLLEIFHLVNNGQQLFSVRQILLASEIDLDVKKYIDELETFSKLSSAAETFLQYVNINASNSKLDTKELYKCFLQIQTLCLQNTPNEQHLKYLTRLLNYLKAFFRVFHVNQNRFETAILGKNPNLFDLLKHRRVDIIYKLICDMNLEPCDFERSFTKMKLDVVYHVAASYFPQIHISAECDKAVSTENTLSKPDKATIAYIQKRNWLLAYLIKNIHSVENTEFEISEVRIKNYTNFTSLDRIQYLKVVFENNQHLTVLYNKVDQKLVEHFCNKRIVNNNDFNLLSSQLSTESLETGEEIMEGKLKNTDWKYLFNILQSLTERQLKENANLACLRDNILFNLVSDKFEPNSYEYVKYIKEDRLRQNCIKNNFKHWPGRFCIEVMKNEISMYKQDDCDILDDFESWCEKIDICEQLNFYFQMFWSDVFQLCETSQEFVLRQLLTPSKIDLLLKFLKIYKPQEEVLVILTENYFSKLFIYETDFKKIKEIFEMFPPKYAKNLFIKLLDYVRKLEHLEFLMSHLSNIDDSSEMIKNINISLKILSCFDESEREQFWCLIRDPLCMIEILIMNTMLEKLGQVIRAIQQSVNECSPEDKISWKRIDELLRIYAEKSLDFRVVIQSKSPATFSENKLMESMDSSQFGTNKRDFLMPDDVPSKSEWVKNEEVSECMCCSETAFSMFNRRHHCRRCGRVICGSCSTKRMPVPTYGDIRVRVCKDCYQQTFYDSPSNYSIASVKSIDYDYWQLTDNESQNKYVRNEFSFEHAPSVYLCLAILKYHSPSDEYTKFLLDQCHKLLKLLYPIPTEVTQEIDYFLVIKMLKSLAIAAKMQSFYSGHEGSALADRILSQAELLELLIDRGCLRLISSTSINPQTPYIDSSTIRRLRDKLLEDEQWNLALEVSTKAGLDNTGVFAAWGKSCLKAGSLKIAREKFQRCFDKTSYYENSLDFSCSFNESLGSRKKTYTISGSNYDNKPSRNPPLLNEIIQILEGNSCRFDSTVLKDCVGAKHNQLISSTVSLNSSNTTCVSTQIDAPICILSKLQNLGKLIDGNYGDIFESNISLKSIDLGIKKSLLNPLFYDECVYYLFRYGSHISLLEFYIRHDEIEEALQYILDYRLAPEIFIEVYTLCLKDGNIYVFLEKMSKLDSTLDVWKNYLRHICRYFEQQSMLHSLYQLQQFMGDYVRAAMTSIKFYKADARSYIELKSRMGFLQKAQDHLKQELEQEQWVEVATVRKSSSASQHSFEAKSITNPSLVMKIDSKSIDRHINTIWRQMEVTKFLAECETNGIEVMKLLPEILPFANKETVESKGYIPTLFGSYYEKVQLAVLCIICGSNVEDGFGIAFRIIQDYKLNPVKVYCQSGKQLAKAERYIGLAQLVNCIRSSGVSDSTIIAMCDEMLILAIQTLTKANTTGPQLDGLIKLVTDRNAKISAYIETKQLKSAYLLAVKHKRMGDIRRILKEAEYLNQPTIKALCQKVLQANSHSPSHSKD</sequence>
<dbReference type="KEGG" id="apln:108742560"/>
<feature type="domain" description="FYVE-type" evidence="6">
    <location>
        <begin position="1199"/>
        <end position="1259"/>
    </location>
</feature>
<dbReference type="PANTHER" id="PTHR46591">
    <property type="entry name" value="ZINC FINGER FYVE DOMAIN-CONTAINING PROTEIN 26"/>
    <property type="match status" value="1"/>
</dbReference>
<evidence type="ECO:0000256" key="3">
    <source>
        <dbReference type="ARBA" id="ARBA00022771"/>
    </source>
</evidence>
<evidence type="ECO:0000256" key="4">
    <source>
        <dbReference type="ARBA" id="ARBA00022833"/>
    </source>
</evidence>
<gene>
    <name evidence="8" type="primary">LOC108742560</name>
</gene>
<dbReference type="PROSITE" id="PS50178">
    <property type="entry name" value="ZF_FYVE"/>
    <property type="match status" value="1"/>
</dbReference>
<keyword evidence="4" id="KW-0862">Zinc</keyword>
<dbReference type="InterPro" id="IPR057946">
    <property type="entry name" value="TPR_ZFYVE26"/>
</dbReference>
<dbReference type="GeneID" id="108742560"/>
<protein>
    <submittedName>
        <fullName evidence="8">Zinc finger FYVE domain-containing protein 26 homolog isoform X1</fullName>
    </submittedName>
</protein>
<dbReference type="Gene3D" id="3.30.40.10">
    <property type="entry name" value="Zinc/RING finger domain, C3HC4 (zinc finger)"/>
    <property type="match status" value="1"/>
</dbReference>
<evidence type="ECO:0000313" key="8">
    <source>
        <dbReference type="RefSeq" id="XP_018333318.1"/>
    </source>
</evidence>
<dbReference type="GO" id="GO:0032266">
    <property type="term" value="F:phosphatidylinositol-3-phosphate binding"/>
    <property type="evidence" value="ECO:0007669"/>
    <property type="project" value="InterPro"/>
</dbReference>
<dbReference type="InterPro" id="IPR013083">
    <property type="entry name" value="Znf_RING/FYVE/PHD"/>
</dbReference>
<dbReference type="GO" id="GO:0005765">
    <property type="term" value="C:lysosomal membrane"/>
    <property type="evidence" value="ECO:0007669"/>
    <property type="project" value="TreeGrafter"/>
</dbReference>
<dbReference type="Pfam" id="PF01363">
    <property type="entry name" value="FYVE"/>
    <property type="match status" value="1"/>
</dbReference>
<dbReference type="PANTHER" id="PTHR46591:SF1">
    <property type="entry name" value="ZINC FINGER FYVE DOMAIN-CONTAINING PROTEIN 26"/>
    <property type="match status" value="1"/>
</dbReference>
<dbReference type="GO" id="GO:0005813">
    <property type="term" value="C:centrosome"/>
    <property type="evidence" value="ECO:0007669"/>
    <property type="project" value="TreeGrafter"/>
</dbReference>
<dbReference type="CTD" id="41370"/>
<dbReference type="InterPro" id="IPR028730">
    <property type="entry name" value="ZFYVE26"/>
</dbReference>
<evidence type="ECO:0000256" key="2">
    <source>
        <dbReference type="ARBA" id="ARBA00022723"/>
    </source>
</evidence>
<dbReference type="Pfam" id="PF25569">
    <property type="entry name" value="TPR_ZFYVE26"/>
    <property type="match status" value="1"/>
</dbReference>
<accession>A0A1W4XLH3</accession>
<dbReference type="InterPro" id="IPR000306">
    <property type="entry name" value="Znf_FYVE"/>
</dbReference>
<dbReference type="GO" id="GO:0000724">
    <property type="term" value="P:double-strand break repair via homologous recombination"/>
    <property type="evidence" value="ECO:0007669"/>
    <property type="project" value="InterPro"/>
</dbReference>
<keyword evidence="2" id="KW-0479">Metal-binding</keyword>
<dbReference type="Proteomes" id="UP000192223">
    <property type="component" value="Unplaced"/>
</dbReference>